<evidence type="ECO:0000256" key="1">
    <source>
        <dbReference type="ARBA" id="ARBA00008184"/>
    </source>
</evidence>
<dbReference type="InterPro" id="IPR018085">
    <property type="entry name" value="Ura-DNA_Glyclase_AS"/>
</dbReference>
<evidence type="ECO:0000313" key="9">
    <source>
        <dbReference type="EMBL" id="RVD92722.1"/>
    </source>
</evidence>
<dbReference type="SMART" id="SM00986">
    <property type="entry name" value="UDG"/>
    <property type="match status" value="1"/>
</dbReference>
<dbReference type="NCBIfam" id="NF003588">
    <property type="entry name" value="PRK05254.1-1"/>
    <property type="match status" value="1"/>
</dbReference>
<dbReference type="EC" id="3.2.2.27" evidence="5 7"/>
<dbReference type="VEuPathDB" id="MicrosporidiaDB:TUBRATIS_007620"/>
<gene>
    <name evidence="5" type="primary">UNG1</name>
    <name evidence="9" type="ORF">TUBRATIS_007620</name>
</gene>
<keyword evidence="10" id="KW-1185">Reference proteome</keyword>
<dbReference type="EMBL" id="RCSS01000155">
    <property type="protein sequence ID" value="RVD92722.1"/>
    <property type="molecule type" value="Genomic_DNA"/>
</dbReference>
<dbReference type="HAMAP" id="MF_00148">
    <property type="entry name" value="UDG"/>
    <property type="match status" value="1"/>
</dbReference>
<proteinExistence type="inferred from homology"/>
<evidence type="ECO:0000256" key="2">
    <source>
        <dbReference type="ARBA" id="ARBA00022763"/>
    </source>
</evidence>
<dbReference type="NCBIfam" id="TIGR00628">
    <property type="entry name" value="ung"/>
    <property type="match status" value="1"/>
</dbReference>
<dbReference type="InterPro" id="IPR002043">
    <property type="entry name" value="UDG_fam1"/>
</dbReference>
<sequence length="235" mass="27186">MTVNELICSSNCKICTLEKQMNPSWLSLLIKETKKDYFIKIKNYLHKNKFFPPPNSIFYFTYHFDLPQTKVVILGQDPYHNENQATGLAFSVPKNILIPPSLKNIFKEINLSTKLPIPQSGDLTKWSEQRVLLLNTSLTVKPNTPNSHHKLGWYTFTDKILELINEKCKNVVFMLWGNHAISKKRLINSNNHLILFTTHPSPFSANKGFLGCNHFNLANEYLIKNNIEPIDWNLN</sequence>
<protein>
    <recommendedName>
        <fullName evidence="5 7">Uracil-DNA glycosylase</fullName>
        <shortName evidence="5">UDG</shortName>
        <ecNumber evidence="5 7">3.2.2.27</ecNumber>
    </recommendedName>
</protein>
<keyword evidence="4 5" id="KW-0234">DNA repair</keyword>
<evidence type="ECO:0000259" key="8">
    <source>
        <dbReference type="SMART" id="SM00986"/>
    </source>
</evidence>
<name>A0A437ANF8_9MICR</name>
<dbReference type="SMART" id="SM00987">
    <property type="entry name" value="UreE_C"/>
    <property type="match status" value="1"/>
</dbReference>
<comment type="catalytic activity">
    <reaction evidence="5 7">
        <text>Hydrolyzes single-stranded DNA or mismatched double-stranded DNA and polynucleotides, releasing free uracil.</text>
        <dbReference type="EC" id="3.2.2.27"/>
    </reaction>
</comment>
<dbReference type="InterPro" id="IPR036895">
    <property type="entry name" value="Uracil-DNA_glycosylase-like_sf"/>
</dbReference>
<feature type="domain" description="Uracil-DNA glycosylase-like" evidence="8">
    <location>
        <begin position="62"/>
        <end position="222"/>
    </location>
</feature>
<keyword evidence="2 5" id="KW-0227">DNA damage</keyword>
<evidence type="ECO:0000256" key="4">
    <source>
        <dbReference type="ARBA" id="ARBA00023204"/>
    </source>
</evidence>
<dbReference type="SUPFAM" id="SSF52141">
    <property type="entry name" value="Uracil-DNA glycosylase-like"/>
    <property type="match status" value="1"/>
</dbReference>
<comment type="similarity">
    <text evidence="1 5 7">Belongs to the uracil-DNA glycosylase (UDG) superfamily. UNG family.</text>
</comment>
<keyword evidence="3 5" id="KW-0378">Hydrolase</keyword>
<evidence type="ECO:0000256" key="7">
    <source>
        <dbReference type="RuleBase" id="RU003780"/>
    </source>
</evidence>
<dbReference type="InterPro" id="IPR005122">
    <property type="entry name" value="Uracil-DNA_glycosylase-like"/>
</dbReference>
<evidence type="ECO:0000313" key="10">
    <source>
        <dbReference type="Proteomes" id="UP000282876"/>
    </source>
</evidence>
<evidence type="ECO:0000256" key="3">
    <source>
        <dbReference type="ARBA" id="ARBA00022801"/>
    </source>
</evidence>
<dbReference type="GO" id="GO:0005739">
    <property type="term" value="C:mitochondrion"/>
    <property type="evidence" value="ECO:0007669"/>
    <property type="project" value="UniProtKB-SubCell"/>
</dbReference>
<evidence type="ECO:0000256" key="6">
    <source>
        <dbReference type="PROSITE-ProRule" id="PRU10072"/>
    </source>
</evidence>
<dbReference type="AlphaFoldDB" id="A0A437ANF8"/>
<dbReference type="Proteomes" id="UP000282876">
    <property type="component" value="Unassembled WGS sequence"/>
</dbReference>
<dbReference type="NCBIfam" id="NF003592">
    <property type="entry name" value="PRK05254.1-5"/>
    <property type="match status" value="1"/>
</dbReference>
<dbReference type="OrthoDB" id="10031947at2759"/>
<dbReference type="PROSITE" id="PS00130">
    <property type="entry name" value="U_DNA_GLYCOSYLASE"/>
    <property type="match status" value="1"/>
</dbReference>
<dbReference type="PANTHER" id="PTHR11264">
    <property type="entry name" value="URACIL-DNA GLYCOSYLASE"/>
    <property type="match status" value="1"/>
</dbReference>
<organism evidence="9 10">
    <name type="scientific">Tubulinosema ratisbonensis</name>
    <dbReference type="NCBI Taxonomy" id="291195"/>
    <lineage>
        <taxon>Eukaryota</taxon>
        <taxon>Fungi</taxon>
        <taxon>Fungi incertae sedis</taxon>
        <taxon>Microsporidia</taxon>
        <taxon>Tubulinosematoidea</taxon>
        <taxon>Tubulinosematidae</taxon>
        <taxon>Tubulinosema</taxon>
    </lineage>
</organism>
<feature type="active site" description="Proton acceptor" evidence="5 6">
    <location>
        <position position="77"/>
    </location>
</feature>
<dbReference type="NCBIfam" id="NF003589">
    <property type="entry name" value="PRK05254.1-2"/>
    <property type="match status" value="1"/>
</dbReference>
<comment type="function">
    <text evidence="5 7">Excises uracil residues from the DNA which can arise as a result of misincorporation of dUMP residues by DNA polymerase or due to deamination of cytosine.</text>
</comment>
<dbReference type="GO" id="GO:0005634">
    <property type="term" value="C:nucleus"/>
    <property type="evidence" value="ECO:0007669"/>
    <property type="project" value="UniProtKB-SubCell"/>
</dbReference>
<dbReference type="CDD" id="cd10027">
    <property type="entry name" value="UDG-F1-like"/>
    <property type="match status" value="1"/>
</dbReference>
<dbReference type="GO" id="GO:0004844">
    <property type="term" value="F:uracil DNA N-glycosylase activity"/>
    <property type="evidence" value="ECO:0007669"/>
    <property type="project" value="UniProtKB-UniRule"/>
</dbReference>
<keyword evidence="5" id="KW-0539">Nucleus</keyword>
<dbReference type="GO" id="GO:0097510">
    <property type="term" value="P:base-excision repair, AP site formation via deaminated base removal"/>
    <property type="evidence" value="ECO:0007669"/>
    <property type="project" value="TreeGrafter"/>
</dbReference>
<comment type="subcellular location">
    <subcellularLocation>
        <location evidence="5">Mitochondrion</location>
    </subcellularLocation>
    <subcellularLocation>
        <location evidence="5">Nucleus</location>
    </subcellularLocation>
</comment>
<keyword evidence="5" id="KW-0496">Mitochondrion</keyword>
<dbReference type="STRING" id="291195.A0A437ANF8"/>
<dbReference type="Pfam" id="PF03167">
    <property type="entry name" value="UDG"/>
    <property type="match status" value="1"/>
</dbReference>
<dbReference type="PANTHER" id="PTHR11264:SF0">
    <property type="entry name" value="URACIL-DNA GLYCOSYLASE"/>
    <property type="match status" value="1"/>
</dbReference>
<evidence type="ECO:0000256" key="5">
    <source>
        <dbReference type="HAMAP-Rule" id="MF_03166"/>
    </source>
</evidence>
<reference evidence="9 10" key="1">
    <citation type="submission" date="2018-10" db="EMBL/GenBank/DDBJ databases">
        <title>Draft genome sequence of the microsporidian Tubulinosema ratisbonensis.</title>
        <authorList>
            <person name="Polonais V."/>
            <person name="Peyretaillade E."/>
            <person name="Niehus S."/>
            <person name="Wawrzyniak I."/>
            <person name="Franchet A."/>
            <person name="Gaspin C."/>
            <person name="Reichstadt M."/>
            <person name="Belser C."/>
            <person name="Labadie K."/>
            <person name="Delbac F."/>
            <person name="Ferrandon D."/>
        </authorList>
    </citation>
    <scope>NUCLEOTIDE SEQUENCE [LARGE SCALE GENOMIC DNA]</scope>
    <source>
        <strain evidence="9 10">Franzen</strain>
    </source>
</reference>
<dbReference type="Gene3D" id="3.40.470.10">
    <property type="entry name" value="Uracil-DNA glycosylase-like domain"/>
    <property type="match status" value="1"/>
</dbReference>
<accession>A0A437ANF8</accession>
<comment type="caution">
    <text evidence="9">The sequence shown here is derived from an EMBL/GenBank/DDBJ whole genome shotgun (WGS) entry which is preliminary data.</text>
</comment>